<reference evidence="1" key="1">
    <citation type="submission" date="2020-07" db="EMBL/GenBank/DDBJ databases">
        <title>DNAmark Project.</title>
        <authorList>
            <person name="Langkjaer E."/>
        </authorList>
    </citation>
    <scope>NUCLEOTIDE SEQUENCE</scope>
    <source>
        <strain evidence="1">DM467</strain>
    </source>
</reference>
<dbReference type="EMBL" id="MT798544">
    <property type="protein sequence ID" value="UEE83394.1"/>
    <property type="molecule type" value="Genomic_DNA"/>
</dbReference>
<sequence>MSCRACFYWTWSWSRYCCGTSCRGYRETARGRGKNTRYFIA</sequence>
<proteinExistence type="predicted"/>
<protein>
    <submittedName>
        <fullName evidence="1">ATP synthase CF0 C subunit</fullName>
    </submittedName>
</protein>
<organism evidence="1">
    <name type="scientific">Epilobium palustre</name>
    <dbReference type="NCBI Taxonomy" id="669682"/>
    <lineage>
        <taxon>Eukaryota</taxon>
        <taxon>Viridiplantae</taxon>
        <taxon>Streptophyta</taxon>
        <taxon>Embryophyta</taxon>
        <taxon>Tracheophyta</taxon>
        <taxon>Spermatophyta</taxon>
        <taxon>Magnoliopsida</taxon>
        <taxon>eudicotyledons</taxon>
        <taxon>Gunneridae</taxon>
        <taxon>Pentapetalae</taxon>
        <taxon>rosids</taxon>
        <taxon>malvids</taxon>
        <taxon>Myrtales</taxon>
        <taxon>Onagraceae</taxon>
        <taxon>Onagroideae</taxon>
        <taxon>Epilobieae</taxon>
        <taxon>Epilobium</taxon>
    </lineage>
</organism>
<name>A0A8K1R3V9_9MYRT</name>
<evidence type="ECO:0000313" key="1">
    <source>
        <dbReference type="EMBL" id="UEE83394.1"/>
    </source>
</evidence>
<geneLocation type="chloroplast" evidence="1"/>
<keyword evidence="1" id="KW-0934">Plastid</keyword>
<gene>
    <name evidence="1" type="primary">atpH</name>
</gene>
<accession>A0A8K1R3V9</accession>
<dbReference type="AlphaFoldDB" id="A0A8K1R3V9"/>
<keyword evidence="1" id="KW-0150">Chloroplast</keyword>